<proteinExistence type="predicted"/>
<dbReference type="Proteomes" id="UP001152598">
    <property type="component" value="Unassembled WGS sequence"/>
</dbReference>
<dbReference type="InterPro" id="IPR036388">
    <property type="entry name" value="WH-like_DNA-bd_sf"/>
</dbReference>
<evidence type="ECO:0000313" key="6">
    <source>
        <dbReference type="EMBL" id="MDG4975747.1"/>
    </source>
</evidence>
<evidence type="ECO:0000313" key="7">
    <source>
        <dbReference type="Proteomes" id="UP001152598"/>
    </source>
</evidence>
<reference evidence="5" key="3">
    <citation type="submission" date="2023-08" db="EMBL/GenBank/DDBJ databases">
        <title>Genomic analyses of the natural microbiome of Caenorhabditis elegans.</title>
        <authorList>
            <person name="Samuel B."/>
        </authorList>
    </citation>
    <scope>NUCLEOTIDE SEQUENCE</scope>
    <source>
        <strain evidence="5">BIGb0220</strain>
    </source>
</reference>
<dbReference type="GO" id="GO:0003700">
    <property type="term" value="F:DNA-binding transcription factor activity"/>
    <property type="evidence" value="ECO:0007669"/>
    <property type="project" value="InterPro"/>
</dbReference>
<keyword evidence="3" id="KW-0804">Transcription</keyword>
<keyword evidence="1" id="KW-0805">Transcription regulation</keyword>
<dbReference type="InterPro" id="IPR052067">
    <property type="entry name" value="Metal_resp_HTH_trans_reg"/>
</dbReference>
<dbReference type="Gene3D" id="1.10.10.10">
    <property type="entry name" value="Winged helix-like DNA-binding domain superfamily/Winged helix DNA-binding domain"/>
    <property type="match status" value="1"/>
</dbReference>
<keyword evidence="2 5" id="KW-0238">DNA-binding</keyword>
<dbReference type="AlphaFoldDB" id="A0AAP3YZS8"/>
<reference evidence="6" key="1">
    <citation type="submission" date="2022-10" db="EMBL/GenBank/DDBJ databases">
        <authorList>
            <person name="Turner M.S."/>
            <person name="Huang W."/>
        </authorList>
    </citation>
    <scope>NUCLEOTIDE SEQUENCE</scope>
    <source>
        <strain evidence="6">54</strain>
    </source>
</reference>
<dbReference type="PANTHER" id="PTHR35790">
    <property type="entry name" value="HTH-TYPE TRANSCRIPTIONAL REGULATOR PCHR"/>
    <property type="match status" value="1"/>
</dbReference>
<reference evidence="6" key="2">
    <citation type="journal article" date="2023" name="Food Microbiol.">
        <title>Evaluation of the fermentation potential of lactic acid bacteria isolated from herbs, fruits and vegetables as starter cultures in nut-based milk alternatives.</title>
        <authorList>
            <person name="Huang W."/>
            <person name="Dong A."/>
            <person name="Pham H.T."/>
            <person name="Zhou C."/>
            <person name="Huo Z."/>
            <person name="Watjen A.P."/>
            <person name="Prakash S."/>
            <person name="Bang-Berthelsen C.H."/>
            <person name="Turner M.S."/>
        </authorList>
    </citation>
    <scope>NUCLEOTIDE SEQUENCE</scope>
    <source>
        <strain evidence="6">54</strain>
    </source>
</reference>
<gene>
    <name evidence="5" type="ORF">M2256_001477</name>
    <name evidence="6" type="ORF">OGZ50_03230</name>
</gene>
<name>A0AAP3YZS8_9LACT</name>
<sequence>MDKMTSADLNQQISKELHELRHVTDNRSQERSWILAQLDNDKLEKEVLTLSVVALHILSALTKEDLTGIELATKLSVTRGGVTRAVQNLIKYQFLTTYQSESDKKKIFYHLTVKGRKVATIHDKMHKIMDIRLGQIFDKYNEQEKSIILSFLSDFNLTEAGLFDSE</sequence>
<dbReference type="Proteomes" id="UP001207687">
    <property type="component" value="Unassembled WGS sequence"/>
</dbReference>
<evidence type="ECO:0000313" key="5">
    <source>
        <dbReference type="EMBL" id="MCW2281019.1"/>
    </source>
</evidence>
<dbReference type="InterPro" id="IPR000835">
    <property type="entry name" value="HTH_MarR-typ"/>
</dbReference>
<evidence type="ECO:0000256" key="2">
    <source>
        <dbReference type="ARBA" id="ARBA00023125"/>
    </source>
</evidence>
<dbReference type="GO" id="GO:0003677">
    <property type="term" value="F:DNA binding"/>
    <property type="evidence" value="ECO:0007669"/>
    <property type="project" value="UniProtKB-KW"/>
</dbReference>
<dbReference type="SUPFAM" id="SSF46785">
    <property type="entry name" value="Winged helix' DNA-binding domain"/>
    <property type="match status" value="1"/>
</dbReference>
<dbReference type="InterPro" id="IPR036390">
    <property type="entry name" value="WH_DNA-bd_sf"/>
</dbReference>
<dbReference type="EMBL" id="JAOWLV010000002">
    <property type="protein sequence ID" value="MDG4975747.1"/>
    <property type="molecule type" value="Genomic_DNA"/>
</dbReference>
<feature type="domain" description="HTH marR-type" evidence="4">
    <location>
        <begin position="10"/>
        <end position="157"/>
    </location>
</feature>
<evidence type="ECO:0000256" key="3">
    <source>
        <dbReference type="ARBA" id="ARBA00023163"/>
    </source>
</evidence>
<dbReference type="EMBL" id="JAOQNN010000001">
    <property type="protein sequence ID" value="MCW2281019.1"/>
    <property type="molecule type" value="Genomic_DNA"/>
</dbReference>
<comment type="caution">
    <text evidence="6">The sequence shown here is derived from an EMBL/GenBank/DDBJ whole genome shotgun (WGS) entry which is preliminary data.</text>
</comment>
<dbReference type="SMART" id="SM00347">
    <property type="entry name" value="HTH_MARR"/>
    <property type="match status" value="1"/>
</dbReference>
<protein>
    <submittedName>
        <fullName evidence="5 6">MarR family transcriptional regulator</fullName>
    </submittedName>
</protein>
<dbReference type="Pfam" id="PF01047">
    <property type="entry name" value="MarR"/>
    <property type="match status" value="1"/>
</dbReference>
<evidence type="ECO:0000259" key="4">
    <source>
        <dbReference type="PROSITE" id="PS50995"/>
    </source>
</evidence>
<evidence type="ECO:0000256" key="1">
    <source>
        <dbReference type="ARBA" id="ARBA00023015"/>
    </source>
</evidence>
<dbReference type="PANTHER" id="PTHR35790:SF4">
    <property type="entry name" value="HTH-TYPE TRANSCRIPTIONAL REGULATOR PCHR"/>
    <property type="match status" value="1"/>
</dbReference>
<dbReference type="PROSITE" id="PS50995">
    <property type="entry name" value="HTH_MARR_2"/>
    <property type="match status" value="1"/>
</dbReference>
<accession>A0AAP3YZS8</accession>
<organism evidence="6 7">
    <name type="scientific">Lactococcus lactis</name>
    <dbReference type="NCBI Taxonomy" id="1358"/>
    <lineage>
        <taxon>Bacteria</taxon>
        <taxon>Bacillati</taxon>
        <taxon>Bacillota</taxon>
        <taxon>Bacilli</taxon>
        <taxon>Lactobacillales</taxon>
        <taxon>Streptococcaceae</taxon>
        <taxon>Lactococcus</taxon>
    </lineage>
</organism>